<name>A0A1G2U5T4_9BACT</name>
<gene>
    <name evidence="1" type="ORF">A3B16_01425</name>
</gene>
<proteinExistence type="predicted"/>
<comment type="caution">
    <text evidence="1">The sequence shown here is derived from an EMBL/GenBank/DDBJ whole genome shotgun (WGS) entry which is preliminary data.</text>
</comment>
<evidence type="ECO:0000313" key="1">
    <source>
        <dbReference type="EMBL" id="OHB04851.1"/>
    </source>
</evidence>
<evidence type="ECO:0000313" key="2">
    <source>
        <dbReference type="Proteomes" id="UP000177722"/>
    </source>
</evidence>
<reference evidence="1 2" key="1">
    <citation type="journal article" date="2016" name="Nat. Commun.">
        <title>Thousands of microbial genomes shed light on interconnected biogeochemical processes in an aquifer system.</title>
        <authorList>
            <person name="Anantharaman K."/>
            <person name="Brown C.T."/>
            <person name="Hug L.A."/>
            <person name="Sharon I."/>
            <person name="Castelle C.J."/>
            <person name="Probst A.J."/>
            <person name="Thomas B.C."/>
            <person name="Singh A."/>
            <person name="Wilkins M.J."/>
            <person name="Karaoz U."/>
            <person name="Brodie E.L."/>
            <person name="Williams K.H."/>
            <person name="Hubbard S.S."/>
            <person name="Banfield J.F."/>
        </authorList>
    </citation>
    <scope>NUCLEOTIDE SEQUENCE [LARGE SCALE GENOMIC DNA]</scope>
</reference>
<dbReference type="AlphaFoldDB" id="A0A1G2U5T4"/>
<protein>
    <submittedName>
        <fullName evidence="1">Uncharacterized protein</fullName>
    </submittedName>
</protein>
<organism evidence="1 2">
    <name type="scientific">Candidatus Zambryskibacteria bacterium RIFCSPLOWO2_01_FULL_45_43</name>
    <dbReference type="NCBI Taxonomy" id="1802762"/>
    <lineage>
        <taxon>Bacteria</taxon>
        <taxon>Candidatus Zambryskiibacteriota</taxon>
    </lineage>
</organism>
<accession>A0A1G2U5T4</accession>
<dbReference type="Proteomes" id="UP000177722">
    <property type="component" value="Unassembled WGS sequence"/>
</dbReference>
<sequence>MRLFLSPLLEVGTFIADGRFPGENSLVYSCQHPITASLFSYGVVVFRRPGQHGFDEFLRRLVADGLGYGVEGGAVIQENLADRKMVFGVAGEPVNPQDDKGLDLVFVLPAELQRLQEFLSVIQTQVLGAFAFFPENGHDFKTFLLAVFAAEFLLKFKRGSLDLLVA</sequence>
<dbReference type="EMBL" id="MHWF01000032">
    <property type="protein sequence ID" value="OHB04851.1"/>
    <property type="molecule type" value="Genomic_DNA"/>
</dbReference>